<protein>
    <submittedName>
        <fullName evidence="1">Uncharacterized protein</fullName>
    </submittedName>
</protein>
<gene>
    <name evidence="1" type="ORF">LCGC14_1906900</name>
</gene>
<proteinExistence type="predicted"/>
<feature type="non-terminal residue" evidence="1">
    <location>
        <position position="92"/>
    </location>
</feature>
<reference evidence="1" key="1">
    <citation type="journal article" date="2015" name="Nature">
        <title>Complex archaea that bridge the gap between prokaryotes and eukaryotes.</title>
        <authorList>
            <person name="Spang A."/>
            <person name="Saw J.H."/>
            <person name="Jorgensen S.L."/>
            <person name="Zaremba-Niedzwiedzka K."/>
            <person name="Martijn J."/>
            <person name="Lind A.E."/>
            <person name="van Eijk R."/>
            <person name="Schleper C."/>
            <person name="Guy L."/>
            <person name="Ettema T.J."/>
        </authorList>
    </citation>
    <scope>NUCLEOTIDE SEQUENCE</scope>
</reference>
<accession>A0A0F9IT06</accession>
<sequence>MLMEIPAFLEKSPSQRRCRSKNGVYTPFAGTARFGVTECMPAKAGTYRAYPNHPLASTGCVGRVRRHAASAMLYIACFAFLAHNRLARSRAD</sequence>
<dbReference type="EMBL" id="LAZR01020068">
    <property type="protein sequence ID" value="KKL90222.1"/>
    <property type="molecule type" value="Genomic_DNA"/>
</dbReference>
<evidence type="ECO:0000313" key="1">
    <source>
        <dbReference type="EMBL" id="KKL90222.1"/>
    </source>
</evidence>
<name>A0A0F9IT06_9ZZZZ</name>
<organism evidence="1">
    <name type="scientific">marine sediment metagenome</name>
    <dbReference type="NCBI Taxonomy" id="412755"/>
    <lineage>
        <taxon>unclassified sequences</taxon>
        <taxon>metagenomes</taxon>
        <taxon>ecological metagenomes</taxon>
    </lineage>
</organism>
<dbReference type="AlphaFoldDB" id="A0A0F9IT06"/>
<comment type="caution">
    <text evidence="1">The sequence shown here is derived from an EMBL/GenBank/DDBJ whole genome shotgun (WGS) entry which is preliminary data.</text>
</comment>